<evidence type="ECO:0000313" key="17">
    <source>
        <dbReference type="EMBL" id="RLE12863.1"/>
    </source>
</evidence>
<keyword evidence="12" id="KW-0902">Two-component regulatory system</keyword>
<comment type="subcellular location">
    <subcellularLocation>
        <location evidence="2">Cell membrane</location>
        <topology evidence="2">Multi-pass membrane protein</topology>
    </subcellularLocation>
</comment>
<keyword evidence="6" id="KW-0808">Transferase</keyword>
<dbReference type="Proteomes" id="UP000280417">
    <property type="component" value="Unassembled WGS sequence"/>
</dbReference>
<name>A0A662DEX1_UNCAE</name>
<dbReference type="Gene3D" id="6.10.340.10">
    <property type="match status" value="1"/>
</dbReference>
<proteinExistence type="predicted"/>
<evidence type="ECO:0000256" key="11">
    <source>
        <dbReference type="ARBA" id="ARBA00022989"/>
    </source>
</evidence>
<feature type="domain" description="Histidine kinase" evidence="15">
    <location>
        <begin position="427"/>
        <end position="632"/>
    </location>
</feature>
<keyword evidence="9" id="KW-0418">Kinase</keyword>
<dbReference type="SUPFAM" id="SSF103190">
    <property type="entry name" value="Sensory domain-like"/>
    <property type="match status" value="1"/>
</dbReference>
<dbReference type="InterPro" id="IPR036890">
    <property type="entry name" value="HATPase_C_sf"/>
</dbReference>
<dbReference type="PROSITE" id="PS50885">
    <property type="entry name" value="HAMP"/>
    <property type="match status" value="1"/>
</dbReference>
<dbReference type="SUPFAM" id="SSF55874">
    <property type="entry name" value="ATPase domain of HSP90 chaperone/DNA topoisomerase II/histidine kinase"/>
    <property type="match status" value="1"/>
</dbReference>
<dbReference type="PROSITE" id="PS50109">
    <property type="entry name" value="HIS_KIN"/>
    <property type="match status" value="1"/>
</dbReference>
<dbReference type="PANTHER" id="PTHR45528">
    <property type="entry name" value="SENSOR HISTIDINE KINASE CPXA"/>
    <property type="match status" value="1"/>
</dbReference>
<evidence type="ECO:0000259" key="16">
    <source>
        <dbReference type="PROSITE" id="PS50885"/>
    </source>
</evidence>
<evidence type="ECO:0000256" key="7">
    <source>
        <dbReference type="ARBA" id="ARBA00022692"/>
    </source>
</evidence>
<dbReference type="CDD" id="cd06225">
    <property type="entry name" value="HAMP"/>
    <property type="match status" value="1"/>
</dbReference>
<dbReference type="InterPro" id="IPR004358">
    <property type="entry name" value="Sig_transdc_His_kin-like_C"/>
</dbReference>
<keyword evidence="13 14" id="KW-0472">Membrane</keyword>
<dbReference type="SMART" id="SM00387">
    <property type="entry name" value="HATPase_c"/>
    <property type="match status" value="1"/>
</dbReference>
<evidence type="ECO:0000256" key="5">
    <source>
        <dbReference type="ARBA" id="ARBA00022553"/>
    </source>
</evidence>
<feature type="transmembrane region" description="Helical" evidence="14">
    <location>
        <begin position="168"/>
        <end position="189"/>
    </location>
</feature>
<evidence type="ECO:0000256" key="12">
    <source>
        <dbReference type="ARBA" id="ARBA00023012"/>
    </source>
</evidence>
<dbReference type="SUPFAM" id="SSF55781">
    <property type="entry name" value="GAF domain-like"/>
    <property type="match status" value="1"/>
</dbReference>
<dbReference type="SUPFAM" id="SSF158472">
    <property type="entry name" value="HAMP domain-like"/>
    <property type="match status" value="1"/>
</dbReference>
<dbReference type="GO" id="GO:0000155">
    <property type="term" value="F:phosphorelay sensor kinase activity"/>
    <property type="evidence" value="ECO:0007669"/>
    <property type="project" value="TreeGrafter"/>
</dbReference>
<evidence type="ECO:0000256" key="2">
    <source>
        <dbReference type="ARBA" id="ARBA00004651"/>
    </source>
</evidence>
<evidence type="ECO:0000256" key="1">
    <source>
        <dbReference type="ARBA" id="ARBA00000085"/>
    </source>
</evidence>
<dbReference type="InterPro" id="IPR003594">
    <property type="entry name" value="HATPase_dom"/>
</dbReference>
<keyword evidence="7 14" id="KW-0812">Transmembrane</keyword>
<dbReference type="SUPFAM" id="SSF160246">
    <property type="entry name" value="EspE N-terminal domain-like"/>
    <property type="match status" value="1"/>
</dbReference>
<dbReference type="Pfam" id="PF02518">
    <property type="entry name" value="HATPase_c"/>
    <property type="match status" value="1"/>
</dbReference>
<comment type="catalytic activity">
    <reaction evidence="1">
        <text>ATP + protein L-histidine = ADP + protein N-phospho-L-histidine.</text>
        <dbReference type="EC" id="2.7.13.3"/>
    </reaction>
</comment>
<gene>
    <name evidence="17" type="ORF">DRJ04_05375</name>
</gene>
<dbReference type="InterPro" id="IPR050398">
    <property type="entry name" value="HssS/ArlS-like"/>
</dbReference>
<evidence type="ECO:0000256" key="9">
    <source>
        <dbReference type="ARBA" id="ARBA00022777"/>
    </source>
</evidence>
<protein>
    <recommendedName>
        <fullName evidence="3">histidine kinase</fullName>
        <ecNumber evidence="3">2.7.13.3</ecNumber>
    </recommendedName>
</protein>
<accession>A0A662DEX1</accession>
<keyword evidence="4" id="KW-1003">Cell membrane</keyword>
<dbReference type="GO" id="GO:0005524">
    <property type="term" value="F:ATP binding"/>
    <property type="evidence" value="ECO:0007669"/>
    <property type="project" value="UniProtKB-KW"/>
</dbReference>
<keyword evidence="10" id="KW-0067">ATP-binding</keyword>
<dbReference type="Gene3D" id="3.30.565.10">
    <property type="entry name" value="Histidine kinase-like ATPase, C-terminal domain"/>
    <property type="match status" value="1"/>
</dbReference>
<dbReference type="EMBL" id="QMQA01000133">
    <property type="protein sequence ID" value="RLE12863.1"/>
    <property type="molecule type" value="Genomic_DNA"/>
</dbReference>
<dbReference type="Gene3D" id="3.30.450.40">
    <property type="match status" value="1"/>
</dbReference>
<dbReference type="InterPro" id="IPR037257">
    <property type="entry name" value="T2SS_E_N_sf"/>
</dbReference>
<evidence type="ECO:0000256" key="10">
    <source>
        <dbReference type="ARBA" id="ARBA00022840"/>
    </source>
</evidence>
<dbReference type="EC" id="2.7.13.3" evidence="3"/>
<evidence type="ECO:0000256" key="13">
    <source>
        <dbReference type="ARBA" id="ARBA00023136"/>
    </source>
</evidence>
<dbReference type="Pfam" id="PF17203">
    <property type="entry name" value="sCache_3_2"/>
    <property type="match status" value="1"/>
</dbReference>
<evidence type="ECO:0000256" key="3">
    <source>
        <dbReference type="ARBA" id="ARBA00012438"/>
    </source>
</evidence>
<evidence type="ECO:0000256" key="8">
    <source>
        <dbReference type="ARBA" id="ARBA00022741"/>
    </source>
</evidence>
<evidence type="ECO:0000256" key="14">
    <source>
        <dbReference type="SAM" id="Phobius"/>
    </source>
</evidence>
<keyword evidence="5" id="KW-0597">Phosphoprotein</keyword>
<dbReference type="InterPro" id="IPR005467">
    <property type="entry name" value="His_kinase_dom"/>
</dbReference>
<evidence type="ECO:0000259" key="15">
    <source>
        <dbReference type="PROSITE" id="PS50109"/>
    </source>
</evidence>
<dbReference type="InterPro" id="IPR029151">
    <property type="entry name" value="Sensor-like_sf"/>
</dbReference>
<dbReference type="Pfam" id="PF00672">
    <property type="entry name" value="HAMP"/>
    <property type="match status" value="1"/>
</dbReference>
<dbReference type="AlphaFoldDB" id="A0A662DEX1"/>
<keyword evidence="11 14" id="KW-1133">Transmembrane helix</keyword>
<comment type="caution">
    <text evidence="17">The sequence shown here is derived from an EMBL/GenBank/DDBJ whole genome shotgun (WGS) entry which is preliminary data.</text>
</comment>
<dbReference type="InterPro" id="IPR003660">
    <property type="entry name" value="HAMP_dom"/>
</dbReference>
<sequence length="711" mass="80884">MKLKNKFYLLFLFTTILVVGAAQTVSFYQTEKALYRRLRERGLALSRALSLACLNAFVSNNFSDLKFYIDEGTKNGNMKGSQIEYIIVTDFYGKVVFHTDSSQNSRVFYDPVSIRATRAEKTIHQIYTTKNNRIYEVSSPVQFGPIKWGTVRIGFNLKVLDQAFTKTIYFFILFSLGIIAAGSSIFLLMGDKISRPLERLTGATQKISQGDLSAQIPVTARDEAGKLSLVFKGMVENLKDANRKLIFYNERLKKKIQDLSTLNSAIKPLRSTLPLERKLALILHVSMVLSQAKGGVFLFCSRGEKTLSFKAQRGQKLDLELFSRLARKAVESKKPVALMNGKETEINLRLPLKKEEKISFFAYPLKTKDTVWGVVVLGLPEESFIVDDLQMVATFLQEANLIIENSLLMETVLESRQMDSLNRLSSLILHDLKGTTAQLSLSLQNARKYYYEPQFREDLLATISSSIEKIQSLAEKISENPLLELKPCSINQILKEIVDELKLREHEYIKLKEEYGDVPPLMLDVSSIKRVFRNIVVNALEAMPQGGTIEISSYLKEPGPSVYIQIKDTGAGMSQDFIDNYLFKPFVTTKEKGLGLALYSAQEIVHLHGGEIEVESRPEKGSIFRIKLPFLPQNSGKAKIRKRLGQYLVDMKFITQEQLKEAIRIQTTDRRKIGKILINRGYIRKSEMIKALEKQKEAEKEMIELIMRNRL</sequence>
<evidence type="ECO:0000256" key="6">
    <source>
        <dbReference type="ARBA" id="ARBA00022679"/>
    </source>
</evidence>
<dbReference type="InterPro" id="IPR033463">
    <property type="entry name" value="sCache_3"/>
</dbReference>
<evidence type="ECO:0000256" key="4">
    <source>
        <dbReference type="ARBA" id="ARBA00022475"/>
    </source>
</evidence>
<evidence type="ECO:0000313" key="18">
    <source>
        <dbReference type="Proteomes" id="UP000280417"/>
    </source>
</evidence>
<reference evidence="17 18" key="1">
    <citation type="submission" date="2018-06" db="EMBL/GenBank/DDBJ databases">
        <title>Extensive metabolic versatility and redundancy in microbially diverse, dynamic hydrothermal sediments.</title>
        <authorList>
            <person name="Dombrowski N."/>
            <person name="Teske A."/>
            <person name="Baker B.J."/>
        </authorList>
    </citation>
    <scope>NUCLEOTIDE SEQUENCE [LARGE SCALE GENOMIC DNA]</scope>
    <source>
        <strain evidence="17">B3_G15</strain>
    </source>
</reference>
<dbReference type="GO" id="GO:0005886">
    <property type="term" value="C:plasma membrane"/>
    <property type="evidence" value="ECO:0007669"/>
    <property type="project" value="UniProtKB-SubCell"/>
</dbReference>
<dbReference type="PANTHER" id="PTHR45528:SF1">
    <property type="entry name" value="SENSOR HISTIDINE KINASE CPXA"/>
    <property type="match status" value="1"/>
</dbReference>
<dbReference type="PRINTS" id="PR00344">
    <property type="entry name" value="BCTRLSENSOR"/>
</dbReference>
<organism evidence="17 18">
    <name type="scientific">Aerophobetes bacterium</name>
    <dbReference type="NCBI Taxonomy" id="2030807"/>
    <lineage>
        <taxon>Bacteria</taxon>
        <taxon>Candidatus Aerophobota</taxon>
    </lineage>
</organism>
<dbReference type="SMART" id="SM00304">
    <property type="entry name" value="HAMP"/>
    <property type="match status" value="1"/>
</dbReference>
<keyword evidence="8" id="KW-0547">Nucleotide-binding</keyword>
<dbReference type="InterPro" id="IPR029016">
    <property type="entry name" value="GAF-like_dom_sf"/>
</dbReference>
<feature type="domain" description="HAMP" evidence="16">
    <location>
        <begin position="191"/>
        <end position="243"/>
    </location>
</feature>